<accession>A0A1H2ZJV5</accession>
<dbReference type="GO" id="GO:0008168">
    <property type="term" value="F:methyltransferase activity"/>
    <property type="evidence" value="ECO:0007669"/>
    <property type="project" value="UniProtKB-KW"/>
</dbReference>
<dbReference type="STRING" id="589385.SAMN05421504_102558"/>
<dbReference type="OrthoDB" id="3607322at2"/>
<dbReference type="SUPFAM" id="SSF53335">
    <property type="entry name" value="S-adenosyl-L-methionine-dependent methyltransferases"/>
    <property type="match status" value="1"/>
</dbReference>
<dbReference type="AlphaFoldDB" id="A0A1H2ZJV5"/>
<dbReference type="Pfam" id="PF04672">
    <property type="entry name" value="Methyltransf_19"/>
    <property type="match status" value="1"/>
</dbReference>
<keyword evidence="1" id="KW-0808">Transferase</keyword>
<sequence length="273" mass="29796">MALPVAAADGHAPEHPSIARINDCWLEGDHHGDGDLLFANHIAVCAPHVPYLVREERALLARMVRYLIGHGVRQFVDLGSGVPASGHVHEIAHALAPAARVVYVDSDPGVAAEGRELLAGTENAAYLCADIREPEAVFGAAEFQQLIDLREPVAVLMIEMLINFPDSENPRGLVSSYVEPLCPKSYLGLSHFGDHEELDKGLNIFSRMFGQPPAVTLRDREQFAKFFTGLDIVEPGVVPVPLWRPLEDEVGHNPDRAHVHAGLGRKRVMRSVG</sequence>
<organism evidence="1 2">
    <name type="scientific">Amycolatopsis xylanica</name>
    <dbReference type="NCBI Taxonomy" id="589385"/>
    <lineage>
        <taxon>Bacteria</taxon>
        <taxon>Bacillati</taxon>
        <taxon>Actinomycetota</taxon>
        <taxon>Actinomycetes</taxon>
        <taxon>Pseudonocardiales</taxon>
        <taxon>Pseudonocardiaceae</taxon>
        <taxon>Amycolatopsis</taxon>
    </lineage>
</organism>
<dbReference type="Gene3D" id="3.40.50.150">
    <property type="entry name" value="Vaccinia Virus protein VP39"/>
    <property type="match status" value="1"/>
</dbReference>
<dbReference type="RefSeq" id="WP_091288424.1">
    <property type="nucleotide sequence ID" value="NZ_FNON01000002.1"/>
</dbReference>
<evidence type="ECO:0000313" key="1">
    <source>
        <dbReference type="EMBL" id="SDX17713.1"/>
    </source>
</evidence>
<dbReference type="Proteomes" id="UP000199515">
    <property type="component" value="Unassembled WGS sequence"/>
</dbReference>
<dbReference type="GO" id="GO:0032259">
    <property type="term" value="P:methylation"/>
    <property type="evidence" value="ECO:0007669"/>
    <property type="project" value="UniProtKB-KW"/>
</dbReference>
<keyword evidence="2" id="KW-1185">Reference proteome</keyword>
<protein>
    <submittedName>
        <fullName evidence="1">S-adenosyl methyltransferase</fullName>
    </submittedName>
</protein>
<dbReference type="PIRSF" id="PIRSF017393">
    <property type="entry name" value="MTase_SAV2177"/>
    <property type="match status" value="1"/>
</dbReference>
<keyword evidence="1" id="KW-0489">Methyltransferase</keyword>
<evidence type="ECO:0000313" key="2">
    <source>
        <dbReference type="Proteomes" id="UP000199515"/>
    </source>
</evidence>
<dbReference type="EMBL" id="FNON01000002">
    <property type="protein sequence ID" value="SDX17713.1"/>
    <property type="molecule type" value="Genomic_DNA"/>
</dbReference>
<proteinExistence type="predicted"/>
<gene>
    <name evidence="1" type="ORF">SAMN05421504_102558</name>
</gene>
<dbReference type="InterPro" id="IPR006764">
    <property type="entry name" value="SAM_dep_MeTrfase_SAV2177_type"/>
</dbReference>
<name>A0A1H2ZJV5_9PSEU</name>
<reference evidence="1 2" key="1">
    <citation type="submission" date="2016-10" db="EMBL/GenBank/DDBJ databases">
        <authorList>
            <person name="de Groot N.N."/>
        </authorList>
    </citation>
    <scope>NUCLEOTIDE SEQUENCE [LARGE SCALE GENOMIC DNA]</scope>
    <source>
        <strain evidence="1 2">CPCC 202699</strain>
    </source>
</reference>
<dbReference type="InterPro" id="IPR029063">
    <property type="entry name" value="SAM-dependent_MTases_sf"/>
</dbReference>